<dbReference type="GO" id="GO:0043565">
    <property type="term" value="F:sequence-specific DNA binding"/>
    <property type="evidence" value="ECO:0007669"/>
    <property type="project" value="InterPro"/>
</dbReference>
<comment type="caution">
    <text evidence="5">The sequence shown here is derived from an EMBL/GenBank/DDBJ whole genome shotgun (WGS) entry which is preliminary data.</text>
</comment>
<organism evidence="5 6">
    <name type="scientific">Tistrella mobilis</name>
    <dbReference type="NCBI Taxonomy" id="171437"/>
    <lineage>
        <taxon>Bacteria</taxon>
        <taxon>Pseudomonadati</taxon>
        <taxon>Pseudomonadota</taxon>
        <taxon>Alphaproteobacteria</taxon>
        <taxon>Geminicoccales</taxon>
        <taxon>Geminicoccaceae</taxon>
        <taxon>Tistrella</taxon>
    </lineage>
</organism>
<dbReference type="InterPro" id="IPR018060">
    <property type="entry name" value="HTH_AraC"/>
</dbReference>
<dbReference type="SUPFAM" id="SSF46689">
    <property type="entry name" value="Homeodomain-like"/>
    <property type="match status" value="1"/>
</dbReference>
<evidence type="ECO:0000313" key="6">
    <source>
        <dbReference type="Proteomes" id="UP000075787"/>
    </source>
</evidence>
<dbReference type="InterPro" id="IPR009057">
    <property type="entry name" value="Homeodomain-like_sf"/>
</dbReference>
<dbReference type="PROSITE" id="PS00041">
    <property type="entry name" value="HTH_ARAC_FAMILY_1"/>
    <property type="match status" value="1"/>
</dbReference>
<feature type="domain" description="HTH araC/xylS-type" evidence="4">
    <location>
        <begin position="214"/>
        <end position="315"/>
    </location>
</feature>
<dbReference type="OrthoDB" id="5295469at2"/>
<dbReference type="InterPro" id="IPR018062">
    <property type="entry name" value="HTH_AraC-typ_CS"/>
</dbReference>
<keyword evidence="3" id="KW-0804">Transcription</keyword>
<dbReference type="PRINTS" id="PR00032">
    <property type="entry name" value="HTHARAC"/>
</dbReference>
<dbReference type="InterPro" id="IPR020449">
    <property type="entry name" value="Tscrpt_reg_AraC-type_HTH"/>
</dbReference>
<reference evidence="5 6" key="1">
    <citation type="submission" date="2015-12" db="EMBL/GenBank/DDBJ databases">
        <title>Genome sequence of Tistrella mobilis MCCC 1A02139.</title>
        <authorList>
            <person name="Lu L."/>
            <person name="Lai Q."/>
            <person name="Shao Z."/>
            <person name="Qian P."/>
        </authorList>
    </citation>
    <scope>NUCLEOTIDE SEQUENCE [LARGE SCALE GENOMIC DNA]</scope>
    <source>
        <strain evidence="5 6">MCCC 1A02139</strain>
    </source>
</reference>
<evidence type="ECO:0000313" key="5">
    <source>
        <dbReference type="EMBL" id="KYO55586.1"/>
    </source>
</evidence>
<name>A0A162LLV6_9PROT</name>
<proteinExistence type="predicted"/>
<evidence type="ECO:0000259" key="4">
    <source>
        <dbReference type="PROSITE" id="PS01124"/>
    </source>
</evidence>
<keyword evidence="2" id="KW-0238">DNA-binding</keyword>
<dbReference type="PROSITE" id="PS01124">
    <property type="entry name" value="HTH_ARAC_FAMILY_2"/>
    <property type="match status" value="1"/>
</dbReference>
<dbReference type="InterPro" id="IPR050204">
    <property type="entry name" value="AraC_XylS_family_regulators"/>
</dbReference>
<accession>A0A162LLV6</accession>
<dbReference type="Pfam" id="PF14525">
    <property type="entry name" value="AraC_binding_2"/>
    <property type="match status" value="1"/>
</dbReference>
<keyword evidence="1" id="KW-0805">Transcription regulation</keyword>
<dbReference type="RefSeq" id="WP_062762192.1">
    <property type="nucleotide sequence ID" value="NZ_CP121042.1"/>
</dbReference>
<dbReference type="SMART" id="SM00342">
    <property type="entry name" value="HTH_ARAC"/>
    <property type="match status" value="1"/>
</dbReference>
<dbReference type="Proteomes" id="UP000075787">
    <property type="component" value="Unassembled WGS sequence"/>
</dbReference>
<evidence type="ECO:0000256" key="2">
    <source>
        <dbReference type="ARBA" id="ARBA00023125"/>
    </source>
</evidence>
<sequence>MTILSIRSGDFDVADRVEAFRNVVSTMTRVDVTPDDPRTFHSETSIAILTDLMIGHGSHSASTAVRTTAHAADAGDNVMFHIPLSGGCSIAQTGGETAELRPGLIYADPSGVAGVLRFHGEPTVGCYVSLPRRHLAAAGAGLDAMLRRTAPLTAQWRLLFGYARSLHRELPHLPPEDAAQSACHLRDLAVMALGATRDASQIALGRGVRAARLRAVKADIERHLAMPDLSANAVAARNGLSPRYIRALFEGEGTSFGDYVAARRLDRAHRMLTDPALTARTISQIAMDAGFGDLSWFNARFKRSYGLSPRDVRARARHGS</sequence>
<dbReference type="PANTHER" id="PTHR46796:SF6">
    <property type="entry name" value="ARAC SUBFAMILY"/>
    <property type="match status" value="1"/>
</dbReference>
<dbReference type="PANTHER" id="PTHR46796">
    <property type="entry name" value="HTH-TYPE TRANSCRIPTIONAL ACTIVATOR RHAS-RELATED"/>
    <property type="match status" value="1"/>
</dbReference>
<dbReference type="EMBL" id="LPZR01000061">
    <property type="protein sequence ID" value="KYO55586.1"/>
    <property type="molecule type" value="Genomic_DNA"/>
</dbReference>
<gene>
    <name evidence="5" type="ORF">AUP44_23210</name>
</gene>
<dbReference type="Gene3D" id="1.10.10.60">
    <property type="entry name" value="Homeodomain-like"/>
    <property type="match status" value="1"/>
</dbReference>
<evidence type="ECO:0000256" key="1">
    <source>
        <dbReference type="ARBA" id="ARBA00023015"/>
    </source>
</evidence>
<dbReference type="GeneID" id="97239183"/>
<dbReference type="AlphaFoldDB" id="A0A162LLV6"/>
<evidence type="ECO:0000256" key="3">
    <source>
        <dbReference type="ARBA" id="ARBA00023163"/>
    </source>
</evidence>
<protein>
    <recommendedName>
        <fullName evidence="4">HTH araC/xylS-type domain-containing protein</fullName>
    </recommendedName>
</protein>
<dbReference type="GO" id="GO:0003700">
    <property type="term" value="F:DNA-binding transcription factor activity"/>
    <property type="evidence" value="ECO:0007669"/>
    <property type="project" value="InterPro"/>
</dbReference>
<dbReference type="InterPro" id="IPR035418">
    <property type="entry name" value="AraC-bd_2"/>
</dbReference>
<dbReference type="Pfam" id="PF12833">
    <property type="entry name" value="HTH_18"/>
    <property type="match status" value="1"/>
</dbReference>